<dbReference type="Gene3D" id="3.40.50.980">
    <property type="match status" value="2"/>
</dbReference>
<dbReference type="SUPFAM" id="SSF56801">
    <property type="entry name" value="Acetyl-CoA synthetase-like"/>
    <property type="match status" value="1"/>
</dbReference>
<dbReference type="InterPro" id="IPR025110">
    <property type="entry name" value="AMP-bd_C"/>
</dbReference>
<dbReference type="Pfam" id="PF13193">
    <property type="entry name" value="AMP-binding_C"/>
    <property type="match status" value="1"/>
</dbReference>
<dbReference type="InterPro" id="IPR000873">
    <property type="entry name" value="AMP-dep_synth/lig_dom"/>
</dbReference>
<dbReference type="Proteomes" id="UP000602076">
    <property type="component" value="Unassembled WGS sequence"/>
</dbReference>
<dbReference type="PANTHER" id="PTHR24096">
    <property type="entry name" value="LONG-CHAIN-FATTY-ACID--COA LIGASE"/>
    <property type="match status" value="1"/>
</dbReference>
<evidence type="ECO:0000313" key="6">
    <source>
        <dbReference type="Proteomes" id="UP000602076"/>
    </source>
</evidence>
<dbReference type="InterPro" id="IPR020459">
    <property type="entry name" value="AMP-binding"/>
</dbReference>
<dbReference type="PANTHER" id="PTHR24096:SF149">
    <property type="entry name" value="AMP-BINDING DOMAIN-CONTAINING PROTEIN-RELATED"/>
    <property type="match status" value="1"/>
</dbReference>
<name>A0A927CXG8_9BACI</name>
<evidence type="ECO:0000313" key="5">
    <source>
        <dbReference type="EMBL" id="MBD3107755.1"/>
    </source>
</evidence>
<dbReference type="PRINTS" id="PR00154">
    <property type="entry name" value="AMPBINDING"/>
</dbReference>
<dbReference type="RefSeq" id="WP_190997297.1">
    <property type="nucleotide sequence ID" value="NZ_JACXSI010000010.1"/>
</dbReference>
<dbReference type="PROSITE" id="PS00455">
    <property type="entry name" value="AMP_BINDING"/>
    <property type="match status" value="1"/>
</dbReference>
<dbReference type="NCBIfam" id="NF004837">
    <property type="entry name" value="PRK06187.1"/>
    <property type="match status" value="1"/>
</dbReference>
<dbReference type="CDD" id="cd05936">
    <property type="entry name" value="FC-FACS_FadD_like"/>
    <property type="match status" value="1"/>
</dbReference>
<dbReference type="Gene3D" id="2.30.38.10">
    <property type="entry name" value="Luciferase, Domain 3"/>
    <property type="match status" value="1"/>
</dbReference>
<dbReference type="Pfam" id="PF00501">
    <property type="entry name" value="AMP-binding"/>
    <property type="match status" value="1"/>
</dbReference>
<evidence type="ECO:0000259" key="3">
    <source>
        <dbReference type="Pfam" id="PF00501"/>
    </source>
</evidence>
<sequence>MLLTNLLDFSLEQYGEYPFLYFNDIAYTNEDTIVYSKKISVLLRSLGICDGERVVVSLPNCPEVIFSYQGILRAKNIVVPVMFLLHPSEIHFILNDCKAKAIITSSLVLPKLVEAAKNLPYKPTFIVADEIQNKNDSENIDIIELHKAIEECDENKEELIDASESDVAVILYTSGTTGRPKGVMLTHKNLYSSARTAYEMTIENGDHEPNTTIGVLPLAHIYGFTTMNTNFLLGNSVVVFPTFDLDQLFRCIEKYKVKSIGLVPAMIHAMVHAPQSDQYDLSSLESVISGSASLQVALIQAFKKKFNAEIREGYGLSEAAPVVSSHRDGISIKYGSVGIPIPGIEVRVIDNNGNDVDRGEVGELIVKGDNITPGYYGLEEETKKAIKDGWLYTGDLVKMDEDGYLYIVDRKKDLIIRGGFNVYPRDLEEVIAAHEDVSEAAVIGVPDEKMGEEIIACVIKKPGAAVTEAELIAYTQQRFAKYKTPKHVFFLDELPRTSVGKILKRKLRDLYENANLTK</sequence>
<protein>
    <submittedName>
        <fullName evidence="5">Long-chain fatty acid--CoA ligase</fullName>
    </submittedName>
</protein>
<comment type="similarity">
    <text evidence="1">Belongs to the ATP-dependent AMP-binding enzyme family.</text>
</comment>
<dbReference type="GO" id="GO:0016405">
    <property type="term" value="F:CoA-ligase activity"/>
    <property type="evidence" value="ECO:0007669"/>
    <property type="project" value="TreeGrafter"/>
</dbReference>
<proteinExistence type="inferred from homology"/>
<dbReference type="AlphaFoldDB" id="A0A927CXG8"/>
<dbReference type="InterPro" id="IPR045851">
    <property type="entry name" value="AMP-bd_C_sf"/>
</dbReference>
<keyword evidence="6" id="KW-1185">Reference proteome</keyword>
<dbReference type="FunFam" id="3.30.300.30:FF:000008">
    <property type="entry name" value="2,3-dihydroxybenzoate-AMP ligase"/>
    <property type="match status" value="1"/>
</dbReference>
<evidence type="ECO:0000256" key="1">
    <source>
        <dbReference type="ARBA" id="ARBA00006432"/>
    </source>
</evidence>
<evidence type="ECO:0000259" key="4">
    <source>
        <dbReference type="Pfam" id="PF13193"/>
    </source>
</evidence>
<dbReference type="EMBL" id="JACXSI010000010">
    <property type="protein sequence ID" value="MBD3107755.1"/>
    <property type="molecule type" value="Genomic_DNA"/>
</dbReference>
<accession>A0A927CXG8</accession>
<dbReference type="InterPro" id="IPR020845">
    <property type="entry name" value="AMP-binding_CS"/>
</dbReference>
<feature type="domain" description="AMP-dependent synthetase/ligase" evidence="3">
    <location>
        <begin position="11"/>
        <end position="376"/>
    </location>
</feature>
<reference evidence="5" key="1">
    <citation type="submission" date="2020-09" db="EMBL/GenBank/DDBJ databases">
        <title>Bacillus faecalis sp. nov., a moderately halophilic bacterium isolated from cow faeces.</title>
        <authorList>
            <person name="Jiang L."/>
            <person name="Lee J."/>
        </authorList>
    </citation>
    <scope>NUCLEOTIDE SEQUENCE</scope>
    <source>
        <strain evidence="5">AGMB 02131</strain>
    </source>
</reference>
<feature type="domain" description="AMP-binding enzyme C-terminal" evidence="4">
    <location>
        <begin position="427"/>
        <end position="501"/>
    </location>
</feature>
<keyword evidence="2 5" id="KW-0436">Ligase</keyword>
<evidence type="ECO:0000256" key="2">
    <source>
        <dbReference type="ARBA" id="ARBA00022598"/>
    </source>
</evidence>
<organism evidence="5 6">
    <name type="scientific">Peribacillus faecalis</name>
    <dbReference type="NCBI Taxonomy" id="2772559"/>
    <lineage>
        <taxon>Bacteria</taxon>
        <taxon>Bacillati</taxon>
        <taxon>Bacillota</taxon>
        <taxon>Bacilli</taxon>
        <taxon>Bacillales</taxon>
        <taxon>Bacillaceae</taxon>
        <taxon>Peribacillus</taxon>
    </lineage>
</organism>
<comment type="caution">
    <text evidence="5">The sequence shown here is derived from an EMBL/GenBank/DDBJ whole genome shotgun (WGS) entry which is preliminary data.</text>
</comment>
<dbReference type="Gene3D" id="3.30.300.30">
    <property type="match status" value="1"/>
</dbReference>
<gene>
    <name evidence="5" type="ORF">IEO70_05190</name>
</gene>